<gene>
    <name evidence="2" type="ORF">FBEOM_9769</name>
</gene>
<evidence type="ECO:0000313" key="2">
    <source>
        <dbReference type="EMBL" id="KAF4336316.1"/>
    </source>
</evidence>
<sequence length="116" mass="13424">MGLVAVLETVRDVRCPNTSKEESSQKRRGFGLLELHEPTQEFLNSPDNERPQQMKEDNNAYEAEVSGIIPSFTYQHHNTTIKMDSTSNAASKLFEFIRRKDNEGAQHLEQIWVKFR</sequence>
<protein>
    <submittedName>
        <fullName evidence="2">Uncharacterized protein</fullName>
    </submittedName>
</protein>
<dbReference type="AlphaFoldDB" id="A0A9P5ACZ8"/>
<dbReference type="Proteomes" id="UP000730481">
    <property type="component" value="Unassembled WGS sequence"/>
</dbReference>
<organism evidence="2 3">
    <name type="scientific">Fusarium beomiforme</name>
    <dbReference type="NCBI Taxonomy" id="44412"/>
    <lineage>
        <taxon>Eukaryota</taxon>
        <taxon>Fungi</taxon>
        <taxon>Dikarya</taxon>
        <taxon>Ascomycota</taxon>
        <taxon>Pezizomycotina</taxon>
        <taxon>Sordariomycetes</taxon>
        <taxon>Hypocreomycetidae</taxon>
        <taxon>Hypocreales</taxon>
        <taxon>Nectriaceae</taxon>
        <taxon>Fusarium</taxon>
        <taxon>Fusarium burgessii species complex</taxon>
    </lineage>
</organism>
<dbReference type="EMBL" id="PVQB02000504">
    <property type="protein sequence ID" value="KAF4336316.1"/>
    <property type="molecule type" value="Genomic_DNA"/>
</dbReference>
<reference evidence="2" key="1">
    <citation type="journal article" date="2017" name="Mycologia">
        <title>Fusarium algeriense, sp. nov., a novel toxigenic crown rot pathogen of durum wheat from Algeria is nested in the Fusarium burgessii species complex.</title>
        <authorList>
            <person name="Laraba I."/>
            <person name="Keddad A."/>
            <person name="Boureghda H."/>
            <person name="Abdallah N."/>
            <person name="Vaughan M.M."/>
            <person name="Proctor R.H."/>
            <person name="Busman M."/>
            <person name="O'Donnell K."/>
        </authorList>
    </citation>
    <scope>NUCLEOTIDE SEQUENCE</scope>
    <source>
        <strain evidence="2">NRRL 25174</strain>
    </source>
</reference>
<feature type="compositionally biased region" description="Basic and acidic residues" evidence="1">
    <location>
        <begin position="47"/>
        <end position="56"/>
    </location>
</feature>
<proteinExistence type="predicted"/>
<evidence type="ECO:0000313" key="3">
    <source>
        <dbReference type="Proteomes" id="UP000730481"/>
    </source>
</evidence>
<accession>A0A9P5ACZ8</accession>
<name>A0A9P5ACZ8_9HYPO</name>
<evidence type="ECO:0000256" key="1">
    <source>
        <dbReference type="SAM" id="MobiDB-lite"/>
    </source>
</evidence>
<feature type="compositionally biased region" description="Basic and acidic residues" evidence="1">
    <location>
        <begin position="15"/>
        <end position="25"/>
    </location>
</feature>
<feature type="region of interest" description="Disordered" evidence="1">
    <location>
        <begin position="15"/>
        <end position="56"/>
    </location>
</feature>
<keyword evidence="3" id="KW-1185">Reference proteome</keyword>
<comment type="caution">
    <text evidence="2">The sequence shown here is derived from an EMBL/GenBank/DDBJ whole genome shotgun (WGS) entry which is preliminary data.</text>
</comment>
<reference evidence="2" key="2">
    <citation type="submission" date="2020-02" db="EMBL/GenBank/DDBJ databases">
        <title>Identification and distribution of gene clusters putatively required for synthesis of sphingolipid metabolism inhibitors in phylogenetically diverse species of the filamentous fungus Fusarium.</title>
        <authorList>
            <person name="Kim H.-S."/>
            <person name="Busman M."/>
            <person name="Brown D.W."/>
            <person name="Divon H."/>
            <person name="Uhlig S."/>
            <person name="Proctor R.H."/>
        </authorList>
    </citation>
    <scope>NUCLEOTIDE SEQUENCE</scope>
    <source>
        <strain evidence="2">NRRL 25174</strain>
    </source>
</reference>